<evidence type="ECO:0000256" key="4">
    <source>
        <dbReference type="ARBA" id="ARBA00023163"/>
    </source>
</evidence>
<dbReference type="Pfam" id="PF13411">
    <property type="entry name" value="MerR_1"/>
    <property type="match status" value="1"/>
</dbReference>
<dbReference type="InterPro" id="IPR009061">
    <property type="entry name" value="DNA-bd_dom_put_sf"/>
</dbReference>
<dbReference type="InterPro" id="IPR036244">
    <property type="entry name" value="TipA-like_antibiotic-bd"/>
</dbReference>
<dbReference type="PANTHER" id="PTHR30204:SF90">
    <property type="entry name" value="HTH-TYPE TRANSCRIPTIONAL ACTIVATOR MTA"/>
    <property type="match status" value="1"/>
</dbReference>
<dbReference type="GO" id="GO:0003700">
    <property type="term" value="F:DNA-binding transcription factor activity"/>
    <property type="evidence" value="ECO:0007669"/>
    <property type="project" value="InterPro"/>
</dbReference>
<evidence type="ECO:0000256" key="1">
    <source>
        <dbReference type="ARBA" id="ARBA00023015"/>
    </source>
</evidence>
<keyword evidence="3" id="KW-0010">Activator</keyword>
<dbReference type="InterPro" id="IPR012925">
    <property type="entry name" value="TipAS_dom"/>
</dbReference>
<dbReference type="InterPro" id="IPR000551">
    <property type="entry name" value="MerR-type_HTH_dom"/>
</dbReference>
<dbReference type="Proteomes" id="UP000589351">
    <property type="component" value="Unassembled WGS sequence"/>
</dbReference>
<dbReference type="AlphaFoldDB" id="A0A6V7RSZ0"/>
<evidence type="ECO:0000256" key="3">
    <source>
        <dbReference type="ARBA" id="ARBA00023159"/>
    </source>
</evidence>
<dbReference type="SUPFAM" id="SSF89082">
    <property type="entry name" value="Antibiotic binding domain of TipA-like multidrug resistance regulators"/>
    <property type="match status" value="1"/>
</dbReference>
<protein>
    <submittedName>
        <fullName evidence="6">HTH-type transcriptional activator mta</fullName>
    </submittedName>
</protein>
<evidence type="ECO:0000259" key="5">
    <source>
        <dbReference type="PROSITE" id="PS50937"/>
    </source>
</evidence>
<keyword evidence="7" id="KW-1185">Reference proteome</keyword>
<sequence>MEYTISQLGEISGVTNRTLRYYDQIDLLKPKKINESGYRFYGETEIDLLQQILFYRELELSLEEIKKIINDDNFDQEKALSHHYISLMEKRNHLDKIIATVEKTLANHKGEINMSNHEKFEAFKEQQIEKNEERYGQEIREKYGEETVRESNKQFKNMSESDYQEFQSLEQEIIDHLIKLTPSKDPSTEEAQELAAMHKEWLSFTWPNYSPEAHAGLVEMYVADERFKSYYDKHVENGAEFLKEAVLIYTGMK</sequence>
<dbReference type="CDD" id="cd01106">
    <property type="entry name" value="HTH_TipAL-Mta"/>
    <property type="match status" value="1"/>
</dbReference>
<name>A0A6V7RSZ0_9STAP</name>
<keyword evidence="4" id="KW-0804">Transcription</keyword>
<comment type="caution">
    <text evidence="6">The sequence shown here is derived from an EMBL/GenBank/DDBJ whole genome shotgun (WGS) entry which is preliminary data.</text>
</comment>
<evidence type="ECO:0000256" key="2">
    <source>
        <dbReference type="ARBA" id="ARBA00023125"/>
    </source>
</evidence>
<dbReference type="InterPro" id="IPR047057">
    <property type="entry name" value="MerR_fam"/>
</dbReference>
<dbReference type="SMART" id="SM00422">
    <property type="entry name" value="HTH_MERR"/>
    <property type="match status" value="1"/>
</dbReference>
<accession>A0A6V7RSZ0</accession>
<dbReference type="Gene3D" id="1.10.490.50">
    <property type="entry name" value="Antibiotic binding domain of TipA-like multidrug resistance regulators"/>
    <property type="match status" value="1"/>
</dbReference>
<dbReference type="GO" id="GO:0003677">
    <property type="term" value="F:DNA binding"/>
    <property type="evidence" value="ECO:0007669"/>
    <property type="project" value="UniProtKB-KW"/>
</dbReference>
<dbReference type="EMBL" id="CAJEWD010000009">
    <property type="protein sequence ID" value="CAD2081338.1"/>
    <property type="molecule type" value="Genomic_DNA"/>
</dbReference>
<dbReference type="Pfam" id="PF07739">
    <property type="entry name" value="TipAS"/>
    <property type="match status" value="1"/>
</dbReference>
<dbReference type="PROSITE" id="PS50937">
    <property type="entry name" value="HTH_MERR_2"/>
    <property type="match status" value="1"/>
</dbReference>
<reference evidence="6 7" key="1">
    <citation type="submission" date="2020-07" db="EMBL/GenBank/DDBJ databases">
        <authorList>
            <person name="Criscuolo A."/>
        </authorList>
    </citation>
    <scope>NUCLEOTIDE SEQUENCE [LARGE SCALE GENOMIC DNA]</scope>
    <source>
        <strain evidence="6">CIP111649</strain>
    </source>
</reference>
<evidence type="ECO:0000313" key="7">
    <source>
        <dbReference type="Proteomes" id="UP000589351"/>
    </source>
</evidence>
<gene>
    <name evidence="6" type="primary">mta_2</name>
    <name evidence="6" type="ORF">JEODO184_02125</name>
</gene>
<evidence type="ECO:0000313" key="6">
    <source>
        <dbReference type="EMBL" id="CAD2081338.1"/>
    </source>
</evidence>
<dbReference type="SUPFAM" id="SSF46955">
    <property type="entry name" value="Putative DNA-binding domain"/>
    <property type="match status" value="1"/>
</dbReference>
<dbReference type="PANTHER" id="PTHR30204">
    <property type="entry name" value="REDOX-CYCLING DRUG-SENSING TRANSCRIPTIONAL ACTIVATOR SOXR"/>
    <property type="match status" value="1"/>
</dbReference>
<feature type="domain" description="HTH merR-type" evidence="5">
    <location>
        <begin position="1"/>
        <end position="71"/>
    </location>
</feature>
<proteinExistence type="predicted"/>
<keyword evidence="1" id="KW-0805">Transcription regulation</keyword>
<organism evidence="6 7">
    <name type="scientific">Jeotgalicoccus meleagridis</name>
    <dbReference type="NCBI Taxonomy" id="2759181"/>
    <lineage>
        <taxon>Bacteria</taxon>
        <taxon>Bacillati</taxon>
        <taxon>Bacillota</taxon>
        <taxon>Bacilli</taxon>
        <taxon>Bacillales</taxon>
        <taxon>Staphylococcaceae</taxon>
        <taxon>Jeotgalicoccus</taxon>
    </lineage>
</organism>
<keyword evidence="2" id="KW-0238">DNA-binding</keyword>
<dbReference type="Gene3D" id="1.10.1660.10">
    <property type="match status" value="1"/>
</dbReference>
<dbReference type="RefSeq" id="WP_185126622.1">
    <property type="nucleotide sequence ID" value="NZ_CAJEWD010000009.1"/>
</dbReference>